<dbReference type="OrthoDB" id="5422360at2"/>
<evidence type="ECO:0000313" key="2">
    <source>
        <dbReference type="EMBL" id="SKA81904.1"/>
    </source>
</evidence>
<proteinExistence type="predicted"/>
<accession>A0A1T4WX75</accession>
<sequence>MSTLHLECPFCGQAMDVDHDGSYAPRYARCASCNERFIYEPLRDGVRTLRPSEADSCSDPEQRELETGGSCED</sequence>
<dbReference type="EMBL" id="FUYC01000005">
    <property type="protein sequence ID" value="SKA81904.1"/>
    <property type="molecule type" value="Genomic_DNA"/>
</dbReference>
<dbReference type="Proteomes" id="UP000190027">
    <property type="component" value="Unassembled WGS sequence"/>
</dbReference>
<keyword evidence="3" id="KW-1185">Reference proteome</keyword>
<organism evidence="2 3">
    <name type="scientific">Paucidesulfovibrio gracilis DSM 16080</name>
    <dbReference type="NCBI Taxonomy" id="1121449"/>
    <lineage>
        <taxon>Bacteria</taxon>
        <taxon>Pseudomonadati</taxon>
        <taxon>Thermodesulfobacteriota</taxon>
        <taxon>Desulfovibrionia</taxon>
        <taxon>Desulfovibrionales</taxon>
        <taxon>Desulfovibrionaceae</taxon>
        <taxon>Paucidesulfovibrio</taxon>
    </lineage>
</organism>
<gene>
    <name evidence="2" type="ORF">SAMN02745704_01469</name>
</gene>
<reference evidence="2 3" key="1">
    <citation type="submission" date="2017-02" db="EMBL/GenBank/DDBJ databases">
        <authorList>
            <person name="Peterson S.W."/>
        </authorList>
    </citation>
    <scope>NUCLEOTIDE SEQUENCE [LARGE SCALE GENOMIC DNA]</scope>
    <source>
        <strain evidence="2 3">DSM 16080</strain>
    </source>
</reference>
<dbReference type="RefSeq" id="WP_078717041.1">
    <property type="nucleotide sequence ID" value="NZ_FUYC01000005.1"/>
</dbReference>
<dbReference type="STRING" id="1121449.SAMN02745704_01469"/>
<dbReference type="AlphaFoldDB" id="A0A1T4WX75"/>
<evidence type="ECO:0000256" key="1">
    <source>
        <dbReference type="SAM" id="MobiDB-lite"/>
    </source>
</evidence>
<protein>
    <submittedName>
        <fullName evidence="2">Uncharacterized protein</fullName>
    </submittedName>
</protein>
<feature type="region of interest" description="Disordered" evidence="1">
    <location>
        <begin position="50"/>
        <end position="73"/>
    </location>
</feature>
<evidence type="ECO:0000313" key="3">
    <source>
        <dbReference type="Proteomes" id="UP000190027"/>
    </source>
</evidence>
<name>A0A1T4WX75_9BACT</name>